<feature type="transmembrane region" description="Helical" evidence="3">
    <location>
        <begin position="487"/>
        <end position="509"/>
    </location>
</feature>
<evidence type="ECO:0000256" key="2">
    <source>
        <dbReference type="ARBA" id="ARBA00023163"/>
    </source>
</evidence>
<dbReference type="InterPro" id="IPR011990">
    <property type="entry name" value="TPR-like_helical_dom_sf"/>
</dbReference>
<dbReference type="PANTHER" id="PTHR35807:SF1">
    <property type="entry name" value="TRANSCRIPTIONAL REGULATOR REDD"/>
    <property type="match status" value="1"/>
</dbReference>
<dbReference type="Pfam" id="PF00931">
    <property type="entry name" value="NB-ARC"/>
    <property type="match status" value="1"/>
</dbReference>
<feature type="domain" description="AAA+ ATPase" evidence="4">
    <location>
        <begin position="236"/>
        <end position="374"/>
    </location>
</feature>
<protein>
    <recommendedName>
        <fullName evidence="8">DNA-binding SARP family transcriptional activator</fullName>
    </recommendedName>
</protein>
<dbReference type="Proteomes" id="UP000584374">
    <property type="component" value="Unassembled WGS sequence"/>
</dbReference>
<organism evidence="6 7">
    <name type="scientific">Saccharopolyspora phatthalungensis</name>
    <dbReference type="NCBI Taxonomy" id="664693"/>
    <lineage>
        <taxon>Bacteria</taxon>
        <taxon>Bacillati</taxon>
        <taxon>Actinomycetota</taxon>
        <taxon>Actinomycetes</taxon>
        <taxon>Pseudonocardiales</taxon>
        <taxon>Pseudonocardiaceae</taxon>
        <taxon>Saccharopolyspora</taxon>
    </lineage>
</organism>
<dbReference type="SMART" id="SM00382">
    <property type="entry name" value="AAA"/>
    <property type="match status" value="1"/>
</dbReference>
<feature type="domain" description="Bacterial transcriptional activator" evidence="5">
    <location>
        <begin position="34"/>
        <end position="179"/>
    </location>
</feature>
<dbReference type="GO" id="GO:0006355">
    <property type="term" value="P:regulation of DNA-templated transcription"/>
    <property type="evidence" value="ECO:0007669"/>
    <property type="project" value="TreeGrafter"/>
</dbReference>
<dbReference type="GO" id="GO:0003677">
    <property type="term" value="F:DNA binding"/>
    <property type="evidence" value="ECO:0007669"/>
    <property type="project" value="TreeGrafter"/>
</dbReference>
<dbReference type="GO" id="GO:0043531">
    <property type="term" value="F:ADP binding"/>
    <property type="evidence" value="ECO:0007669"/>
    <property type="project" value="InterPro"/>
</dbReference>
<evidence type="ECO:0000256" key="1">
    <source>
        <dbReference type="ARBA" id="ARBA00023015"/>
    </source>
</evidence>
<keyword evidence="3" id="KW-1133">Transmembrane helix</keyword>
<sequence length="666" mass="71968">MRLRQNLGLDAASRSAVIVTHSEGYGIQVKRESLDLLCFEDLITQSAQAGDAQDPVEESRILRRALALWRGPVLSNVDSESLHRDVIAGMTERRLQTLQRRIDLDLRLGNEDEVIPELQALTSEYPLRERFSAQLMLALYRSGRQADALDTYRQVRDLLDTELGVDPGEDLQELHQAVLTADPALAPSRTPRITLSRSQSPPAVLQVPPDIRGFVGRAEHVDEITKLITTTDPQQQTQVVTLSGQPGAGKTALAVHLAHRLKDEFPDGVLFLDLRGYSTDSELTAHQARSQLLRMLGLSPEAIPAAAEDQARQYQSLLAGKRLLLVLDNVAAPDGVRPLLPAESRSAVLITSRDELRGLAALHGARSVPVDPLSPEEPQYLPANILGVQKVQLSTVWLSATILTIYAAVFDSSGAYFIGLLLMGTVIAMTVIALAISGCRRLRSARAFTTPRSRKHLIAHSLTMLPLLVAGYPLAELTTDYLGLSVRWLVPAFATAFYATAGIFGLVPAGRRGRMLASPTALMVTGSLGAITAGLTIGALALFAERGPETSWSTGDSVDGAYAEGKIHQTAQGELQVSGELLDTEANYLGTRLHIHVQYANDSVKSWNSYNHGGKGTVEPIGGAEGLVVPGDIKSIHVTACAADADETRHVVVDTRCGAPIEIWKR</sequence>
<dbReference type="InterPro" id="IPR051677">
    <property type="entry name" value="AfsR-DnrI-RedD_regulator"/>
</dbReference>
<feature type="transmembrane region" description="Helical" evidence="3">
    <location>
        <begin position="457"/>
        <end position="475"/>
    </location>
</feature>
<accession>A0A840QKG2</accession>
<evidence type="ECO:0000259" key="5">
    <source>
        <dbReference type="SMART" id="SM01043"/>
    </source>
</evidence>
<evidence type="ECO:0000313" key="7">
    <source>
        <dbReference type="Proteomes" id="UP000584374"/>
    </source>
</evidence>
<dbReference type="PANTHER" id="PTHR35807">
    <property type="entry name" value="TRANSCRIPTIONAL REGULATOR REDD-RELATED"/>
    <property type="match status" value="1"/>
</dbReference>
<evidence type="ECO:0008006" key="8">
    <source>
        <dbReference type="Google" id="ProtNLM"/>
    </source>
</evidence>
<dbReference type="Pfam" id="PF03704">
    <property type="entry name" value="BTAD"/>
    <property type="match status" value="1"/>
</dbReference>
<dbReference type="PRINTS" id="PR00364">
    <property type="entry name" value="DISEASERSIST"/>
</dbReference>
<keyword evidence="3" id="KW-0472">Membrane</keyword>
<evidence type="ECO:0000313" key="6">
    <source>
        <dbReference type="EMBL" id="MBB5159875.1"/>
    </source>
</evidence>
<keyword evidence="2" id="KW-0804">Transcription</keyword>
<dbReference type="AlphaFoldDB" id="A0A840QKG2"/>
<dbReference type="SUPFAM" id="SSF48452">
    <property type="entry name" value="TPR-like"/>
    <property type="match status" value="1"/>
</dbReference>
<proteinExistence type="predicted"/>
<name>A0A840QKG2_9PSEU</name>
<dbReference type="SMART" id="SM01043">
    <property type="entry name" value="BTAD"/>
    <property type="match status" value="1"/>
</dbReference>
<feature type="transmembrane region" description="Helical" evidence="3">
    <location>
        <begin position="391"/>
        <end position="409"/>
    </location>
</feature>
<feature type="transmembrane region" description="Helical" evidence="3">
    <location>
        <begin position="521"/>
        <end position="544"/>
    </location>
</feature>
<dbReference type="InterPro" id="IPR005158">
    <property type="entry name" value="BTAD"/>
</dbReference>
<keyword evidence="7" id="KW-1185">Reference proteome</keyword>
<evidence type="ECO:0000259" key="4">
    <source>
        <dbReference type="SMART" id="SM00382"/>
    </source>
</evidence>
<dbReference type="Gene3D" id="3.40.50.300">
    <property type="entry name" value="P-loop containing nucleotide triphosphate hydrolases"/>
    <property type="match status" value="1"/>
</dbReference>
<evidence type="ECO:0000256" key="3">
    <source>
        <dbReference type="SAM" id="Phobius"/>
    </source>
</evidence>
<dbReference type="InterPro" id="IPR027417">
    <property type="entry name" value="P-loop_NTPase"/>
</dbReference>
<keyword evidence="3" id="KW-0812">Transmembrane</keyword>
<dbReference type="CDD" id="cd15831">
    <property type="entry name" value="BTAD"/>
    <property type="match status" value="1"/>
</dbReference>
<gene>
    <name evidence="6" type="ORF">BJ970_007475</name>
</gene>
<comment type="caution">
    <text evidence="6">The sequence shown here is derived from an EMBL/GenBank/DDBJ whole genome shotgun (WGS) entry which is preliminary data.</text>
</comment>
<feature type="transmembrane region" description="Helical" evidence="3">
    <location>
        <begin position="415"/>
        <end position="436"/>
    </location>
</feature>
<dbReference type="InterPro" id="IPR002182">
    <property type="entry name" value="NB-ARC"/>
</dbReference>
<keyword evidence="1" id="KW-0805">Transcription regulation</keyword>
<dbReference type="InterPro" id="IPR003593">
    <property type="entry name" value="AAA+_ATPase"/>
</dbReference>
<dbReference type="EMBL" id="JACHIW010000003">
    <property type="protein sequence ID" value="MBB5159875.1"/>
    <property type="molecule type" value="Genomic_DNA"/>
</dbReference>
<dbReference type="Gene3D" id="1.25.40.10">
    <property type="entry name" value="Tetratricopeptide repeat domain"/>
    <property type="match status" value="1"/>
</dbReference>
<reference evidence="6 7" key="1">
    <citation type="submission" date="2020-08" db="EMBL/GenBank/DDBJ databases">
        <title>Sequencing the genomes of 1000 actinobacteria strains.</title>
        <authorList>
            <person name="Klenk H.-P."/>
        </authorList>
    </citation>
    <scope>NUCLEOTIDE SEQUENCE [LARGE SCALE GENOMIC DNA]</scope>
    <source>
        <strain evidence="6 7">DSM 45584</strain>
    </source>
</reference>
<dbReference type="SUPFAM" id="SSF52540">
    <property type="entry name" value="P-loop containing nucleoside triphosphate hydrolases"/>
    <property type="match status" value="1"/>
</dbReference>